<dbReference type="Proteomes" id="UP000754750">
    <property type="component" value="Unassembled WGS sequence"/>
</dbReference>
<comment type="caution">
    <text evidence="4">The sequence shown here is derived from an EMBL/GenBank/DDBJ whole genome shotgun (WGS) entry which is preliminary data.</text>
</comment>
<dbReference type="EC" id="1.1.1.47" evidence="4"/>
<dbReference type="FunFam" id="3.40.50.720:FF:000084">
    <property type="entry name" value="Short-chain dehydrogenase reductase"/>
    <property type="match status" value="1"/>
</dbReference>
<dbReference type="Gene3D" id="3.40.50.720">
    <property type="entry name" value="NAD(P)-binding Rossmann-like Domain"/>
    <property type="match status" value="1"/>
</dbReference>
<dbReference type="InterPro" id="IPR057326">
    <property type="entry name" value="KR_dom"/>
</dbReference>
<comment type="similarity">
    <text evidence="1">Belongs to the short-chain dehydrogenases/reductases (SDR) family.</text>
</comment>
<dbReference type="InterPro" id="IPR036291">
    <property type="entry name" value="NAD(P)-bd_dom_sf"/>
</dbReference>
<evidence type="ECO:0000313" key="5">
    <source>
        <dbReference type="Proteomes" id="UP000754750"/>
    </source>
</evidence>
<gene>
    <name evidence="4" type="ORF">E7512_01135</name>
</gene>
<evidence type="ECO:0000313" key="4">
    <source>
        <dbReference type="EMBL" id="MBE6832184.1"/>
    </source>
</evidence>
<protein>
    <submittedName>
        <fullName evidence="4">Glucose 1-dehydrogenase</fullName>
        <ecNumber evidence="4">1.1.1.47</ecNumber>
    </submittedName>
</protein>
<proteinExistence type="inferred from homology"/>
<reference evidence="4" key="1">
    <citation type="submission" date="2019-04" db="EMBL/GenBank/DDBJ databases">
        <title>Evolution of Biomass-Degrading Anaerobic Consortia Revealed by Metagenomics.</title>
        <authorList>
            <person name="Peng X."/>
        </authorList>
    </citation>
    <scope>NUCLEOTIDE SEQUENCE</scope>
    <source>
        <strain evidence="4">SIG551</strain>
    </source>
</reference>
<dbReference type="EMBL" id="SVNY01000001">
    <property type="protein sequence ID" value="MBE6832184.1"/>
    <property type="molecule type" value="Genomic_DNA"/>
</dbReference>
<dbReference type="SUPFAM" id="SSF51735">
    <property type="entry name" value="NAD(P)-binding Rossmann-fold domains"/>
    <property type="match status" value="1"/>
</dbReference>
<evidence type="ECO:0000256" key="2">
    <source>
        <dbReference type="ARBA" id="ARBA00023002"/>
    </source>
</evidence>
<sequence length="256" mass="27289">MSEEMKNMFSLKGERAVITGGATGLGFAMAKCMAAAGAEVVLLARDAEKLQKACEELGGSASCYACDVTDTDRAQEIAGQIIRERGDVTILCNNAGNHCKKPIEEMSVKDFTDVLDVHVVGAYALTRAFVPHMRKNQKGSIVFTASMTSFIGMPYVMGYAAAKSAYLGMVRSLAAEVSADGVRVNAVAPGWIDTPMFHKAVDNDPPRRQKILGRTPMNRFGDPEDIGWAVVYLCSPAAKFVNGVALPVDGGALIGF</sequence>
<dbReference type="PRINTS" id="PR00080">
    <property type="entry name" value="SDRFAMILY"/>
</dbReference>
<dbReference type="RefSeq" id="WP_326839730.1">
    <property type="nucleotide sequence ID" value="NZ_JBKWRC010000001.1"/>
</dbReference>
<feature type="domain" description="Ketoreductase" evidence="3">
    <location>
        <begin position="14"/>
        <end position="194"/>
    </location>
</feature>
<dbReference type="PRINTS" id="PR00081">
    <property type="entry name" value="GDHRDH"/>
</dbReference>
<dbReference type="InterPro" id="IPR002347">
    <property type="entry name" value="SDR_fam"/>
</dbReference>
<dbReference type="NCBIfam" id="NF005559">
    <property type="entry name" value="PRK07231.1"/>
    <property type="match status" value="1"/>
</dbReference>
<dbReference type="GO" id="GO:0008206">
    <property type="term" value="P:bile acid metabolic process"/>
    <property type="evidence" value="ECO:0007669"/>
    <property type="project" value="UniProtKB-ARBA"/>
</dbReference>
<accession>A0A928Q1H3</accession>
<dbReference type="SMART" id="SM00822">
    <property type="entry name" value="PKS_KR"/>
    <property type="match status" value="1"/>
</dbReference>
<dbReference type="PANTHER" id="PTHR42760:SF115">
    <property type="entry name" value="3-OXOACYL-[ACYL-CARRIER-PROTEIN] REDUCTASE FABG"/>
    <property type="match status" value="1"/>
</dbReference>
<organism evidence="4 5">
    <name type="scientific">Faecalispora sporosphaeroides</name>
    <dbReference type="NCBI Taxonomy" id="1549"/>
    <lineage>
        <taxon>Bacteria</taxon>
        <taxon>Bacillati</taxon>
        <taxon>Bacillota</taxon>
        <taxon>Clostridia</taxon>
        <taxon>Eubacteriales</taxon>
        <taxon>Oscillospiraceae</taxon>
        <taxon>Faecalispora</taxon>
    </lineage>
</organism>
<evidence type="ECO:0000256" key="1">
    <source>
        <dbReference type="ARBA" id="ARBA00006484"/>
    </source>
</evidence>
<name>A0A928Q1H3_9FIRM</name>
<keyword evidence="2 4" id="KW-0560">Oxidoreductase</keyword>
<dbReference type="AlphaFoldDB" id="A0A928Q1H3"/>
<dbReference type="GO" id="GO:0047936">
    <property type="term" value="F:glucose 1-dehydrogenase [NAD(P)+] activity"/>
    <property type="evidence" value="ECO:0007669"/>
    <property type="project" value="UniProtKB-EC"/>
</dbReference>
<dbReference type="PANTHER" id="PTHR42760">
    <property type="entry name" value="SHORT-CHAIN DEHYDROGENASES/REDUCTASES FAMILY MEMBER"/>
    <property type="match status" value="1"/>
</dbReference>
<dbReference type="Pfam" id="PF13561">
    <property type="entry name" value="adh_short_C2"/>
    <property type="match status" value="1"/>
</dbReference>
<evidence type="ECO:0000259" key="3">
    <source>
        <dbReference type="SMART" id="SM00822"/>
    </source>
</evidence>